<sequence length="100" mass="11322">MAIENKPSRNEEEYFARIDADLRKEMRAKADAERAAQVAADRNKCPRDGTPLVPRETHHVTVDTCPTCEGIWLDKGELEILEKAQAEHSGFVTNLLNIFK</sequence>
<organism evidence="3 4">
    <name type="scientific">Gemmatimonas groenlandica</name>
    <dbReference type="NCBI Taxonomy" id="2732249"/>
    <lineage>
        <taxon>Bacteria</taxon>
        <taxon>Pseudomonadati</taxon>
        <taxon>Gemmatimonadota</taxon>
        <taxon>Gemmatimonadia</taxon>
        <taxon>Gemmatimonadales</taxon>
        <taxon>Gemmatimonadaceae</taxon>
        <taxon>Gemmatimonas</taxon>
    </lineage>
</organism>
<dbReference type="AlphaFoldDB" id="A0A6M4IPF7"/>
<dbReference type="Pfam" id="PF13453">
    <property type="entry name" value="Zn_ribbon_TFIIB"/>
    <property type="match status" value="1"/>
</dbReference>
<accession>A0A6M4IPF7</accession>
<keyword evidence="4" id="KW-1185">Reference proteome</keyword>
<proteinExistence type="predicted"/>
<evidence type="ECO:0000313" key="4">
    <source>
        <dbReference type="Proteomes" id="UP000500938"/>
    </source>
</evidence>
<evidence type="ECO:0000259" key="2">
    <source>
        <dbReference type="Pfam" id="PF13453"/>
    </source>
</evidence>
<evidence type="ECO:0000256" key="1">
    <source>
        <dbReference type="SAM" id="MobiDB-lite"/>
    </source>
</evidence>
<gene>
    <name evidence="3" type="ORF">HKW67_00790</name>
</gene>
<feature type="domain" description="Transcription factor zinc-finger" evidence="2">
    <location>
        <begin position="44"/>
        <end position="81"/>
    </location>
</feature>
<dbReference type="KEGG" id="ggr:HKW67_00790"/>
<dbReference type="EMBL" id="CP053085">
    <property type="protein sequence ID" value="QJR34151.1"/>
    <property type="molecule type" value="Genomic_DNA"/>
</dbReference>
<dbReference type="Proteomes" id="UP000500938">
    <property type="component" value="Chromosome"/>
</dbReference>
<dbReference type="InterPro" id="IPR027392">
    <property type="entry name" value="TF_Znf"/>
</dbReference>
<dbReference type="RefSeq" id="WP_171223577.1">
    <property type="nucleotide sequence ID" value="NZ_CP053085.1"/>
</dbReference>
<name>A0A6M4IPF7_9BACT</name>
<evidence type="ECO:0000313" key="3">
    <source>
        <dbReference type="EMBL" id="QJR34151.1"/>
    </source>
</evidence>
<feature type="region of interest" description="Disordered" evidence="1">
    <location>
        <begin position="33"/>
        <end position="54"/>
    </location>
</feature>
<protein>
    <submittedName>
        <fullName evidence="3">Zf-TFIIB domain-containing protein</fullName>
    </submittedName>
</protein>
<reference evidence="3 4" key="1">
    <citation type="submission" date="2020-05" db="EMBL/GenBank/DDBJ databases">
        <title>Complete genome sequence of Gemmatimonas greenlandica TET16.</title>
        <authorList>
            <person name="Zeng Y."/>
        </authorList>
    </citation>
    <scope>NUCLEOTIDE SEQUENCE [LARGE SCALE GENOMIC DNA]</scope>
    <source>
        <strain evidence="3 4">TET16</strain>
    </source>
</reference>